<gene>
    <name evidence="2" type="ORF">RM423_19235</name>
</gene>
<dbReference type="PANTHER" id="PTHR43123:SF1">
    <property type="entry name" value="POLYSACCHARIDE DEACETYLASE-RELATED"/>
    <property type="match status" value="1"/>
</dbReference>
<name>A0ABU2JEU7_9ACTN</name>
<dbReference type="InterPro" id="IPR002509">
    <property type="entry name" value="NODB_dom"/>
</dbReference>
<dbReference type="Proteomes" id="UP001183176">
    <property type="component" value="Unassembled WGS sequence"/>
</dbReference>
<comment type="caution">
    <text evidence="2">The sequence shown here is derived from an EMBL/GenBank/DDBJ whole genome shotgun (WGS) entry which is preliminary data.</text>
</comment>
<feature type="domain" description="NodB homology" evidence="1">
    <location>
        <begin position="31"/>
        <end position="245"/>
    </location>
</feature>
<dbReference type="PROSITE" id="PS51677">
    <property type="entry name" value="NODB"/>
    <property type="match status" value="1"/>
</dbReference>
<dbReference type="Gene3D" id="3.20.20.370">
    <property type="entry name" value="Glycoside hydrolase/deacetylase"/>
    <property type="match status" value="1"/>
</dbReference>
<dbReference type="RefSeq" id="WP_311424664.1">
    <property type="nucleotide sequence ID" value="NZ_JAVREH010000041.1"/>
</dbReference>
<keyword evidence="3" id="KW-1185">Reference proteome</keyword>
<evidence type="ECO:0000259" key="1">
    <source>
        <dbReference type="PROSITE" id="PS51677"/>
    </source>
</evidence>
<evidence type="ECO:0000313" key="3">
    <source>
        <dbReference type="Proteomes" id="UP001183176"/>
    </source>
</evidence>
<sequence>MVTVALELWSEGHWPVYAPMAAAWPLPGVPDAHSVSWSEYGATTGVWRLLDIMAARGMLATFGTSSTVADRFPDAVLAVHAAGHEIAAHSVSQDVLPVHLDVSDERDNIRRCVDTFEALTGARPTGWMSPRATATAHTAALLTEAGYSWSGDYNDRELPYVVPTPRGPLVAIMHSDFTDVRGAMAGPRTYRDVHRELLDHLLRAPGPGILNLTIHAHVGGRPLLADMFDQVLDHVQQAGDHVWVATHQQVAAHVLHQTAQPEGVHRP</sequence>
<dbReference type="SUPFAM" id="SSF88713">
    <property type="entry name" value="Glycoside hydrolase/deacetylase"/>
    <property type="match status" value="1"/>
</dbReference>
<evidence type="ECO:0000313" key="2">
    <source>
        <dbReference type="EMBL" id="MDT0263519.1"/>
    </source>
</evidence>
<dbReference type="EMBL" id="JAVREH010000041">
    <property type="protein sequence ID" value="MDT0263519.1"/>
    <property type="molecule type" value="Genomic_DNA"/>
</dbReference>
<reference evidence="3" key="1">
    <citation type="submission" date="2023-07" db="EMBL/GenBank/DDBJ databases">
        <title>30 novel species of actinomycetes from the DSMZ collection.</title>
        <authorList>
            <person name="Nouioui I."/>
        </authorList>
    </citation>
    <scope>NUCLEOTIDE SEQUENCE [LARGE SCALE GENOMIC DNA]</scope>
    <source>
        <strain evidence="3">DSM 44399</strain>
    </source>
</reference>
<protein>
    <submittedName>
        <fullName evidence="2">Polysaccharide deacetylase family protein</fullName>
    </submittedName>
</protein>
<organism evidence="2 3">
    <name type="scientific">Jatrophihabitans lederbergiae</name>
    <dbReference type="NCBI Taxonomy" id="3075547"/>
    <lineage>
        <taxon>Bacteria</taxon>
        <taxon>Bacillati</taxon>
        <taxon>Actinomycetota</taxon>
        <taxon>Actinomycetes</taxon>
        <taxon>Jatrophihabitantales</taxon>
        <taxon>Jatrophihabitantaceae</taxon>
        <taxon>Jatrophihabitans</taxon>
    </lineage>
</organism>
<dbReference type="Pfam" id="PF01522">
    <property type="entry name" value="Polysacc_deac_1"/>
    <property type="match status" value="1"/>
</dbReference>
<accession>A0ABU2JEU7</accession>
<dbReference type="InterPro" id="IPR011330">
    <property type="entry name" value="Glyco_hydro/deAcase_b/a-brl"/>
</dbReference>
<proteinExistence type="predicted"/>
<dbReference type="PANTHER" id="PTHR43123">
    <property type="entry name" value="POLYSACCHARIDE DEACETYLASE-RELATED"/>
    <property type="match status" value="1"/>
</dbReference>